<dbReference type="SUPFAM" id="SSF53850">
    <property type="entry name" value="Periplasmic binding protein-like II"/>
    <property type="match status" value="1"/>
</dbReference>
<feature type="signal peptide" evidence="2">
    <location>
        <begin position="1"/>
        <end position="31"/>
    </location>
</feature>
<name>A0A562BQM4_9BURK</name>
<protein>
    <submittedName>
        <fullName evidence="3">Tripartite-type tricarboxylate transporter receptor subunit TctC</fullName>
    </submittedName>
</protein>
<feature type="chain" id="PRO_5022238439" evidence="2">
    <location>
        <begin position="32"/>
        <end position="324"/>
    </location>
</feature>
<dbReference type="EMBL" id="VLJN01000009">
    <property type="protein sequence ID" value="TWG87442.1"/>
    <property type="molecule type" value="Genomic_DNA"/>
</dbReference>
<evidence type="ECO:0000313" key="3">
    <source>
        <dbReference type="EMBL" id="TWG87442.1"/>
    </source>
</evidence>
<evidence type="ECO:0000313" key="4">
    <source>
        <dbReference type="Proteomes" id="UP000318141"/>
    </source>
</evidence>
<evidence type="ECO:0000256" key="1">
    <source>
        <dbReference type="ARBA" id="ARBA00006987"/>
    </source>
</evidence>
<dbReference type="Proteomes" id="UP000318141">
    <property type="component" value="Unassembled WGS sequence"/>
</dbReference>
<dbReference type="InterPro" id="IPR005064">
    <property type="entry name" value="BUG"/>
</dbReference>
<dbReference type="PANTHER" id="PTHR42928">
    <property type="entry name" value="TRICARBOXYLATE-BINDING PROTEIN"/>
    <property type="match status" value="1"/>
</dbReference>
<keyword evidence="2" id="KW-0732">Signal</keyword>
<reference evidence="3 4" key="1">
    <citation type="submission" date="2019-07" db="EMBL/GenBank/DDBJ databases">
        <title>Genome sequencing of lignin-degrading bacterial isolates.</title>
        <authorList>
            <person name="Gladden J."/>
        </authorList>
    </citation>
    <scope>NUCLEOTIDE SEQUENCE [LARGE SCALE GENOMIC DNA]</scope>
    <source>
        <strain evidence="3 4">J11</strain>
    </source>
</reference>
<keyword evidence="4" id="KW-1185">Reference proteome</keyword>
<accession>A0A562BQM4</accession>
<evidence type="ECO:0000256" key="2">
    <source>
        <dbReference type="SAM" id="SignalP"/>
    </source>
</evidence>
<dbReference type="Gene3D" id="3.40.190.150">
    <property type="entry name" value="Bordetella uptake gene, domain 1"/>
    <property type="match status" value="1"/>
</dbReference>
<sequence>MEETALQYKTTFSTLACAALAGILAASPVAAQTYPDQPVQVLVGWSAGGIIDATARAFARSISEVSGANFVVMNREGASGMIGAQLVARAKPDGYTIGFGPITPIAAVSYTMRHPGYGAKDFQYICKVYDNVFTVMVPAESPYKTIQELIADIKAKPGKLSYGHFGPNSLGNMVGRNLLDTLQLQAVEVPYKGEAPIYPELMARRLDFAIGTLNGSRGKPVRILGVVANERVPGIDAPTLKEAGLPSLDPAQVGVFAPKGVSAQVKARLGELCRKTVESESFKAQMSTLQQQITYRDQDAFTKLAMDSFAAQIAQAKKMDIKPE</sequence>
<dbReference type="CDD" id="cd07012">
    <property type="entry name" value="PBP2_Bug_TTT"/>
    <property type="match status" value="1"/>
</dbReference>
<dbReference type="PIRSF" id="PIRSF017082">
    <property type="entry name" value="YflP"/>
    <property type="match status" value="1"/>
</dbReference>
<organism evidence="3 4">
    <name type="scientific">Cupriavidus gilardii J11</name>
    <dbReference type="NCBI Taxonomy" id="936133"/>
    <lineage>
        <taxon>Bacteria</taxon>
        <taxon>Pseudomonadati</taxon>
        <taxon>Pseudomonadota</taxon>
        <taxon>Betaproteobacteria</taxon>
        <taxon>Burkholderiales</taxon>
        <taxon>Burkholderiaceae</taxon>
        <taxon>Cupriavidus</taxon>
    </lineage>
</organism>
<dbReference type="InterPro" id="IPR042100">
    <property type="entry name" value="Bug_dom1"/>
</dbReference>
<comment type="similarity">
    <text evidence="1">Belongs to the UPF0065 (bug) family.</text>
</comment>
<proteinExistence type="inferred from homology"/>
<dbReference type="Pfam" id="PF03401">
    <property type="entry name" value="TctC"/>
    <property type="match status" value="1"/>
</dbReference>
<dbReference type="PANTHER" id="PTHR42928:SF5">
    <property type="entry name" value="BLR1237 PROTEIN"/>
    <property type="match status" value="1"/>
</dbReference>
<dbReference type="Gene3D" id="3.40.190.10">
    <property type="entry name" value="Periplasmic binding protein-like II"/>
    <property type="match status" value="1"/>
</dbReference>
<gene>
    <name evidence="3" type="ORF">L602_001700000340</name>
</gene>
<comment type="caution">
    <text evidence="3">The sequence shown here is derived from an EMBL/GenBank/DDBJ whole genome shotgun (WGS) entry which is preliminary data.</text>
</comment>
<dbReference type="AlphaFoldDB" id="A0A562BQM4"/>
<keyword evidence="3" id="KW-0675">Receptor</keyword>
<dbReference type="OrthoDB" id="8675524at2"/>